<dbReference type="GO" id="GO:0000976">
    <property type="term" value="F:transcription cis-regulatory region binding"/>
    <property type="evidence" value="ECO:0007669"/>
    <property type="project" value="UniProtKB-ARBA"/>
</dbReference>
<comment type="caution">
    <text evidence="11">The sequence shown here is derived from an EMBL/GenBank/DDBJ whole genome shotgun (WGS) entry which is preliminary data.</text>
</comment>
<accession>A0AA41VT41</accession>
<dbReference type="InterPro" id="IPR001471">
    <property type="entry name" value="AP2/ERF_dom"/>
</dbReference>
<dbReference type="PRINTS" id="PR00367">
    <property type="entry name" value="ETHRSPELEMNT"/>
</dbReference>
<keyword evidence="7" id="KW-0539">Nucleus</keyword>
<dbReference type="GO" id="GO:0003700">
    <property type="term" value="F:DNA-binding transcription factor activity"/>
    <property type="evidence" value="ECO:0007669"/>
    <property type="project" value="InterPro"/>
</dbReference>
<evidence type="ECO:0000256" key="3">
    <source>
        <dbReference type="ARBA" id="ARBA00023015"/>
    </source>
</evidence>
<feature type="compositionally biased region" description="Basic and acidic residues" evidence="9">
    <location>
        <begin position="308"/>
        <end position="321"/>
    </location>
</feature>
<keyword evidence="6" id="KW-0804">Transcription</keyword>
<dbReference type="PANTHER" id="PTHR31657:SF73">
    <property type="entry name" value="OS02G0752800 PROTEIN"/>
    <property type="match status" value="1"/>
</dbReference>
<keyword evidence="4" id="KW-0238">DNA-binding</keyword>
<reference evidence="11" key="1">
    <citation type="submission" date="2022-03" db="EMBL/GenBank/DDBJ databases">
        <title>A functionally conserved STORR gene fusion in Papaver species that diverged 16.8 million years ago.</title>
        <authorList>
            <person name="Catania T."/>
        </authorList>
    </citation>
    <scope>NUCLEOTIDE SEQUENCE</scope>
    <source>
        <strain evidence="11">S-191538</strain>
    </source>
</reference>
<evidence type="ECO:0000256" key="6">
    <source>
        <dbReference type="ARBA" id="ARBA00023163"/>
    </source>
</evidence>
<name>A0AA41VT41_PAPNU</name>
<feature type="compositionally biased region" description="Polar residues" evidence="9">
    <location>
        <begin position="324"/>
        <end position="333"/>
    </location>
</feature>
<evidence type="ECO:0000256" key="4">
    <source>
        <dbReference type="ARBA" id="ARBA00023125"/>
    </source>
</evidence>
<proteinExistence type="inferred from homology"/>
<feature type="compositionally biased region" description="Low complexity" evidence="9">
    <location>
        <begin position="52"/>
        <end position="80"/>
    </location>
</feature>
<organism evidence="11 12">
    <name type="scientific">Papaver nudicaule</name>
    <name type="common">Iceland poppy</name>
    <dbReference type="NCBI Taxonomy" id="74823"/>
    <lineage>
        <taxon>Eukaryota</taxon>
        <taxon>Viridiplantae</taxon>
        <taxon>Streptophyta</taxon>
        <taxon>Embryophyta</taxon>
        <taxon>Tracheophyta</taxon>
        <taxon>Spermatophyta</taxon>
        <taxon>Magnoliopsida</taxon>
        <taxon>Ranunculales</taxon>
        <taxon>Papaveraceae</taxon>
        <taxon>Papaveroideae</taxon>
        <taxon>Papaver</taxon>
    </lineage>
</organism>
<dbReference type="GO" id="GO:0005634">
    <property type="term" value="C:nucleus"/>
    <property type="evidence" value="ECO:0007669"/>
    <property type="project" value="UniProtKB-SubCell"/>
</dbReference>
<keyword evidence="12" id="KW-1185">Reference proteome</keyword>
<keyword evidence="3" id="KW-0805">Transcription regulation</keyword>
<evidence type="ECO:0000256" key="5">
    <source>
        <dbReference type="ARBA" id="ARBA00023159"/>
    </source>
</evidence>
<dbReference type="EMBL" id="JAJJMA010285891">
    <property type="protein sequence ID" value="MCL7046795.1"/>
    <property type="molecule type" value="Genomic_DNA"/>
</dbReference>
<evidence type="ECO:0000259" key="10">
    <source>
        <dbReference type="PROSITE" id="PS51032"/>
    </source>
</evidence>
<evidence type="ECO:0000256" key="2">
    <source>
        <dbReference type="ARBA" id="ARBA00022745"/>
    </source>
</evidence>
<evidence type="ECO:0000256" key="9">
    <source>
        <dbReference type="SAM" id="MobiDB-lite"/>
    </source>
</evidence>
<evidence type="ECO:0000256" key="1">
    <source>
        <dbReference type="ARBA" id="ARBA00004123"/>
    </source>
</evidence>
<dbReference type="Gene3D" id="3.30.730.10">
    <property type="entry name" value="AP2/ERF domain"/>
    <property type="match status" value="1"/>
</dbReference>
<keyword evidence="5" id="KW-0010">Activator</keyword>
<dbReference type="FunFam" id="3.30.730.10:FF:000001">
    <property type="entry name" value="Ethylene-responsive transcription factor 2"/>
    <property type="match status" value="1"/>
</dbReference>
<dbReference type="PROSITE" id="PS51032">
    <property type="entry name" value="AP2_ERF"/>
    <property type="match status" value="1"/>
</dbReference>
<protein>
    <recommendedName>
        <fullName evidence="10">AP2/ERF domain-containing protein</fullName>
    </recommendedName>
</protein>
<dbReference type="AlphaFoldDB" id="A0AA41VT41"/>
<dbReference type="Proteomes" id="UP001177140">
    <property type="component" value="Unassembled WGS sequence"/>
</dbReference>
<dbReference type="InterPro" id="IPR051758">
    <property type="entry name" value="ERF/AP2-like"/>
</dbReference>
<evidence type="ECO:0000256" key="7">
    <source>
        <dbReference type="ARBA" id="ARBA00023242"/>
    </source>
</evidence>
<dbReference type="GO" id="GO:0009873">
    <property type="term" value="P:ethylene-activated signaling pathway"/>
    <property type="evidence" value="ECO:0007669"/>
    <property type="project" value="UniProtKB-KW"/>
</dbReference>
<dbReference type="InterPro" id="IPR036955">
    <property type="entry name" value="AP2/ERF_dom_sf"/>
</dbReference>
<evidence type="ECO:0000313" key="11">
    <source>
        <dbReference type="EMBL" id="MCL7046795.1"/>
    </source>
</evidence>
<feature type="region of interest" description="Disordered" evidence="9">
    <location>
        <begin position="287"/>
        <end position="334"/>
    </location>
</feature>
<dbReference type="SUPFAM" id="SSF54171">
    <property type="entry name" value="DNA-binding domain"/>
    <property type="match status" value="1"/>
</dbReference>
<feature type="domain" description="AP2/ERF" evidence="10">
    <location>
        <begin position="201"/>
        <end position="258"/>
    </location>
</feature>
<dbReference type="InterPro" id="IPR016177">
    <property type="entry name" value="DNA-bd_dom_sf"/>
</dbReference>
<dbReference type="Pfam" id="PF00847">
    <property type="entry name" value="AP2"/>
    <property type="match status" value="1"/>
</dbReference>
<evidence type="ECO:0000313" key="12">
    <source>
        <dbReference type="Proteomes" id="UP001177140"/>
    </source>
</evidence>
<dbReference type="PANTHER" id="PTHR31657">
    <property type="entry name" value="ETHYLENE-RESPONSIVE TRANSCRIPTION FACTOR ERF061"/>
    <property type="match status" value="1"/>
</dbReference>
<evidence type="ECO:0000256" key="8">
    <source>
        <dbReference type="ARBA" id="ARBA00024343"/>
    </source>
</evidence>
<sequence>MAATALDIYSSCNRSSSNDFSDLFTGGGELMKALEPFIKGASSSSPNPPTPFSSSSFTSTPNPFSFSTSPTPSNSFSPFSSSSQSDFYTPDFCSTSNTPQMFYPGGSSPNLFGHDEQSGLLGLNQLTQFQIQQIQAQIQLQQQQQHQFMGLSNSGIDSIQNQYQQEWTQQYQPQKTTLSYLSPKSIPMKQQQIGLAKPTKLYRGVRQRHWGKWVAEIRLPKNRTRLWLGTFDTAEEAALAYDSAAYKLRGEFARLNFPHLRHSLEDKKPLNSLVDLKLQAICESLAEQKKQGKKKKKNLDKKKPPSKNHTEEGSSKPHMVVDNRQVSGSQNQGYCKVEETSLSSPIFLESDESASSLSPSSPESDIKFPDFAHQRPIWNESENFNLKKYASWDFDWEAILS</sequence>
<keyword evidence="2" id="KW-0936">Ethylene signaling pathway</keyword>
<feature type="region of interest" description="Disordered" evidence="9">
    <location>
        <begin position="39"/>
        <end position="80"/>
    </location>
</feature>
<feature type="compositionally biased region" description="Basic residues" evidence="9">
    <location>
        <begin position="291"/>
        <end position="306"/>
    </location>
</feature>
<dbReference type="CDD" id="cd00018">
    <property type="entry name" value="AP2"/>
    <property type="match status" value="1"/>
</dbReference>
<comment type="subcellular location">
    <subcellularLocation>
        <location evidence="1">Nucleus</location>
    </subcellularLocation>
</comment>
<gene>
    <name evidence="11" type="ORF">MKW94_027844</name>
</gene>
<dbReference type="SMART" id="SM00380">
    <property type="entry name" value="AP2"/>
    <property type="match status" value="1"/>
</dbReference>
<comment type="similarity">
    <text evidence="8">Belongs to the AP2/ERF transcription factor family. ERF subfamily.</text>
</comment>